<name>A0ABW1WIF5_9BACL</name>
<sequence length="107" mass="12495">MKMSKNEAMSAIELDFNLDYLTMRLEQIDNKIVRANEDQINEQLLICQSKLARAEDHLQVINHLMKTAARGTDGLFAHQLELAFFKEYKEEQVKDQSWELQPSRKLG</sequence>
<dbReference type="EMBL" id="JBHSTQ010000009">
    <property type="protein sequence ID" value="MFC6386905.1"/>
    <property type="molecule type" value="Genomic_DNA"/>
</dbReference>
<gene>
    <name evidence="1" type="ORF">ACFP7A_09850</name>
</gene>
<evidence type="ECO:0000313" key="1">
    <source>
        <dbReference type="EMBL" id="MFC6386905.1"/>
    </source>
</evidence>
<proteinExistence type="predicted"/>
<dbReference type="RefSeq" id="WP_253054864.1">
    <property type="nucleotide sequence ID" value="NZ_JAMXWN010000009.1"/>
</dbReference>
<evidence type="ECO:0000313" key="2">
    <source>
        <dbReference type="Proteomes" id="UP001596267"/>
    </source>
</evidence>
<protein>
    <submittedName>
        <fullName evidence="1">Uncharacterized protein</fullName>
    </submittedName>
</protein>
<reference evidence="2" key="1">
    <citation type="journal article" date="2019" name="Int. J. Syst. Evol. Microbiol.">
        <title>The Global Catalogue of Microorganisms (GCM) 10K type strain sequencing project: providing services to taxonomists for standard genome sequencing and annotation.</title>
        <authorList>
            <consortium name="The Broad Institute Genomics Platform"/>
            <consortium name="The Broad Institute Genome Sequencing Center for Infectious Disease"/>
            <person name="Wu L."/>
            <person name="Ma J."/>
        </authorList>
    </citation>
    <scope>NUCLEOTIDE SEQUENCE [LARGE SCALE GENOMIC DNA]</scope>
    <source>
        <strain evidence="2">CCUG 42001</strain>
    </source>
</reference>
<keyword evidence="2" id="KW-1185">Reference proteome</keyword>
<dbReference type="Proteomes" id="UP001596267">
    <property type="component" value="Unassembled WGS sequence"/>
</dbReference>
<comment type="caution">
    <text evidence="1">The sequence shown here is derived from an EMBL/GenBank/DDBJ whole genome shotgun (WGS) entry which is preliminary data.</text>
</comment>
<organism evidence="1 2">
    <name type="scientific">Sporolactobacillus kofuensis</name>
    <dbReference type="NCBI Taxonomy" id="269672"/>
    <lineage>
        <taxon>Bacteria</taxon>
        <taxon>Bacillati</taxon>
        <taxon>Bacillota</taxon>
        <taxon>Bacilli</taxon>
        <taxon>Bacillales</taxon>
        <taxon>Sporolactobacillaceae</taxon>
        <taxon>Sporolactobacillus</taxon>
    </lineage>
</organism>
<accession>A0ABW1WIF5</accession>